<organism evidence="2">
    <name type="scientific">Trypanosoma vivax (strain Y486)</name>
    <dbReference type="NCBI Taxonomy" id="1055687"/>
    <lineage>
        <taxon>Eukaryota</taxon>
        <taxon>Discoba</taxon>
        <taxon>Euglenozoa</taxon>
        <taxon>Kinetoplastea</taxon>
        <taxon>Metakinetoplastina</taxon>
        <taxon>Trypanosomatida</taxon>
        <taxon>Trypanosomatidae</taxon>
        <taxon>Trypanosoma</taxon>
        <taxon>Duttonella</taxon>
    </lineage>
</organism>
<dbReference type="EMBL" id="HE573025">
    <property type="protein sequence ID" value="CCC50914.1"/>
    <property type="molecule type" value="Genomic_DNA"/>
</dbReference>
<feature type="coiled-coil region" evidence="1">
    <location>
        <begin position="168"/>
        <end position="202"/>
    </location>
</feature>
<name>G0U3Q5_TRYVY</name>
<accession>G0U3Q5</accession>
<sequence>MRCTSFLSMVTQLESHRYAKATFHEGVHRQAPGDSTPWRDVASPINRIKMWWLTPAAKGSMTAAWCMAIITGAYCFSIQQDTKETYLLNNVLMRALHDETLRANANEERVGELQEAVRKHVGKLEMKKSCKFVDSKNESVGAAAQGHINHEIELVRERMRADVVHERNQQLVNELHKVRLALAQVNKENIQLRGEVERLQKLSTRRM</sequence>
<proteinExistence type="predicted"/>
<evidence type="ECO:0000313" key="2">
    <source>
        <dbReference type="EMBL" id="CCC50914.1"/>
    </source>
</evidence>
<reference evidence="2" key="1">
    <citation type="journal article" date="2012" name="Proc. Natl. Acad. Sci. U.S.A.">
        <title>Antigenic diversity is generated by distinct evolutionary mechanisms in African trypanosome species.</title>
        <authorList>
            <person name="Jackson A.P."/>
            <person name="Berry A."/>
            <person name="Aslett M."/>
            <person name="Allison H.C."/>
            <person name="Burton P."/>
            <person name="Vavrova-Anderson J."/>
            <person name="Brown R."/>
            <person name="Browne H."/>
            <person name="Corton N."/>
            <person name="Hauser H."/>
            <person name="Gamble J."/>
            <person name="Gilderthorp R."/>
            <person name="Marcello L."/>
            <person name="McQuillan J."/>
            <person name="Otto T.D."/>
            <person name="Quail M.A."/>
            <person name="Sanders M.J."/>
            <person name="van Tonder A."/>
            <person name="Ginger M.L."/>
            <person name="Field M.C."/>
            <person name="Barry J.D."/>
            <person name="Hertz-Fowler C."/>
            <person name="Berriman M."/>
        </authorList>
    </citation>
    <scope>NUCLEOTIDE SEQUENCE</scope>
    <source>
        <strain evidence="2">Y486</strain>
    </source>
</reference>
<dbReference type="VEuPathDB" id="TriTrypDB:TvY486_0907350"/>
<evidence type="ECO:0000256" key="1">
    <source>
        <dbReference type="SAM" id="Coils"/>
    </source>
</evidence>
<protein>
    <submittedName>
        <fullName evidence="2">Uncharacterized protein</fullName>
    </submittedName>
</protein>
<dbReference type="AlphaFoldDB" id="G0U3Q5"/>
<gene>
    <name evidence="2" type="ORF">TVY486_0907350</name>
</gene>
<keyword evidence="1" id="KW-0175">Coiled coil</keyword>